<evidence type="ECO:0000256" key="4">
    <source>
        <dbReference type="ARBA" id="ARBA00022692"/>
    </source>
</evidence>
<evidence type="ECO:0000313" key="11">
    <source>
        <dbReference type="EnsemblMetazoa" id="NP_001177505"/>
    </source>
</evidence>
<dbReference type="GeneID" id="100463072"/>
<dbReference type="KEGG" id="nvi:100463072"/>
<comment type="caution">
    <text evidence="10">Lacks conserved residue(s) required for the propagation of feature annotation.</text>
</comment>
<evidence type="ECO:0000256" key="7">
    <source>
        <dbReference type="ARBA" id="ARBA00023136"/>
    </source>
</evidence>
<feature type="transmembrane region" description="Helical" evidence="10">
    <location>
        <begin position="21"/>
        <end position="43"/>
    </location>
</feature>
<keyword evidence="3 10" id="KW-0716">Sensory transduction</keyword>
<comment type="similarity">
    <text evidence="10">Belongs to the insect chemoreceptor superfamily. Heteromeric odorant receptor channel (TC 1.A.69) family.</text>
</comment>
<keyword evidence="6 10" id="KW-1133">Transmembrane helix</keyword>
<dbReference type="OrthoDB" id="6765072at2759"/>
<feature type="transmembrane region" description="Helical" evidence="10">
    <location>
        <begin position="282"/>
        <end position="303"/>
    </location>
</feature>
<dbReference type="FunCoup" id="A0A7M6UWM3">
    <property type="interactions" value="98"/>
</dbReference>
<feature type="transmembrane region" description="Helical" evidence="10">
    <location>
        <begin position="55"/>
        <end position="74"/>
    </location>
</feature>
<keyword evidence="7 10" id="KW-0472">Membrane</keyword>
<accession>A0A7M6UWM3</accession>
<dbReference type="GO" id="GO:0005549">
    <property type="term" value="F:odorant binding"/>
    <property type="evidence" value="ECO:0007669"/>
    <property type="project" value="InterPro"/>
</dbReference>
<dbReference type="PANTHER" id="PTHR21137:SF35">
    <property type="entry name" value="ODORANT RECEPTOR 19A-RELATED"/>
    <property type="match status" value="1"/>
</dbReference>
<dbReference type="Proteomes" id="UP000002358">
    <property type="component" value="Chromosome 3"/>
</dbReference>
<dbReference type="SMR" id="A0A7M6UWM3"/>
<keyword evidence="4 10" id="KW-0812">Transmembrane</keyword>
<evidence type="ECO:0000256" key="9">
    <source>
        <dbReference type="ARBA" id="ARBA00023224"/>
    </source>
</evidence>
<keyword evidence="9 10" id="KW-0807">Transducer</keyword>
<dbReference type="RefSeq" id="NP_001177505.1">
    <property type="nucleotide sequence ID" value="NM_001190576.1"/>
</dbReference>
<evidence type="ECO:0000256" key="3">
    <source>
        <dbReference type="ARBA" id="ARBA00022606"/>
    </source>
</evidence>
<feature type="transmembrane region" description="Helical" evidence="10">
    <location>
        <begin position="248"/>
        <end position="270"/>
    </location>
</feature>
<organism evidence="11 12">
    <name type="scientific">Nasonia vitripennis</name>
    <name type="common">Parasitic wasp</name>
    <dbReference type="NCBI Taxonomy" id="7425"/>
    <lineage>
        <taxon>Eukaryota</taxon>
        <taxon>Metazoa</taxon>
        <taxon>Ecdysozoa</taxon>
        <taxon>Arthropoda</taxon>
        <taxon>Hexapoda</taxon>
        <taxon>Insecta</taxon>
        <taxon>Pterygota</taxon>
        <taxon>Neoptera</taxon>
        <taxon>Endopterygota</taxon>
        <taxon>Hymenoptera</taxon>
        <taxon>Apocrita</taxon>
        <taxon>Proctotrupomorpha</taxon>
        <taxon>Chalcidoidea</taxon>
        <taxon>Pteromalidae</taxon>
        <taxon>Pteromalinae</taxon>
        <taxon>Nasonia</taxon>
    </lineage>
</organism>
<protein>
    <recommendedName>
        <fullName evidence="10">Odorant receptor</fullName>
    </recommendedName>
</protein>
<keyword evidence="8 10" id="KW-0675">Receptor</keyword>
<proteinExistence type="inferred from homology"/>
<keyword evidence="12" id="KW-1185">Reference proteome</keyword>
<dbReference type="GO" id="GO:0005886">
    <property type="term" value="C:plasma membrane"/>
    <property type="evidence" value="ECO:0007669"/>
    <property type="project" value="UniProtKB-SubCell"/>
</dbReference>
<evidence type="ECO:0000256" key="8">
    <source>
        <dbReference type="ARBA" id="ARBA00023170"/>
    </source>
</evidence>
<reference evidence="11" key="1">
    <citation type="submission" date="2021-01" db="UniProtKB">
        <authorList>
            <consortium name="EnsemblMetazoa"/>
        </authorList>
    </citation>
    <scope>IDENTIFICATION</scope>
</reference>
<evidence type="ECO:0000256" key="2">
    <source>
        <dbReference type="ARBA" id="ARBA00022475"/>
    </source>
</evidence>
<dbReference type="CTD" id="100463072"/>
<dbReference type="GO" id="GO:0007165">
    <property type="term" value="P:signal transduction"/>
    <property type="evidence" value="ECO:0007669"/>
    <property type="project" value="UniProtKB-KW"/>
</dbReference>
<sequence>MSILSRHVKIGLYAIDAWPGVSSSGLFFLVMAYMTFSLIFQILNTTEMITQLDLLMNNLQTTMPVILVVLKLSVFRVKCRSARLIIADMLSDWKCINETKERKVMMKNAKIAFYLSSTIAICYNGLILSYLLKAILAYETENIYDRKYVMQATFPINAKSSPVFEMLCLFQFTVSVFAANGHAILEGLLTTSVLHANTKAFGVCQEITKFAKSCEANKSRKNIVEAKRRLIKRHLYFINFAEKIQETYAYISFFHLFLMTLINCIVGYMFINLTINKDNISALLLCIAYMFTALSAVGSYCIAGEYLMSQGSLIFEKLYDCPWYKFKPVDTKTFIIMLMKSRHSVTITAGNFGDLSLVYFTNIIKTSVSYLSLVRAATN</sequence>
<dbReference type="Pfam" id="PF02949">
    <property type="entry name" value="7tm_6"/>
    <property type="match status" value="1"/>
</dbReference>
<evidence type="ECO:0000256" key="10">
    <source>
        <dbReference type="RuleBase" id="RU351113"/>
    </source>
</evidence>
<feature type="transmembrane region" description="Helical" evidence="10">
    <location>
        <begin position="163"/>
        <end position="185"/>
    </location>
</feature>
<evidence type="ECO:0000313" key="12">
    <source>
        <dbReference type="Proteomes" id="UP000002358"/>
    </source>
</evidence>
<comment type="subcellular location">
    <subcellularLocation>
        <location evidence="1 10">Cell membrane</location>
        <topology evidence="1 10">Multi-pass membrane protein</topology>
    </subcellularLocation>
</comment>
<keyword evidence="2" id="KW-1003">Cell membrane</keyword>
<evidence type="ECO:0000256" key="6">
    <source>
        <dbReference type="ARBA" id="ARBA00022989"/>
    </source>
</evidence>
<dbReference type="PANTHER" id="PTHR21137">
    <property type="entry name" value="ODORANT RECEPTOR"/>
    <property type="match status" value="1"/>
</dbReference>
<keyword evidence="5 10" id="KW-0552">Olfaction</keyword>
<name>A0A7M6UWM3_NASVI</name>
<dbReference type="AlphaFoldDB" id="A0A7M6UWM3"/>
<dbReference type="InterPro" id="IPR004117">
    <property type="entry name" value="7tm6_olfct_rcpt"/>
</dbReference>
<dbReference type="InParanoid" id="A0A7M6UWM3"/>
<evidence type="ECO:0000256" key="1">
    <source>
        <dbReference type="ARBA" id="ARBA00004651"/>
    </source>
</evidence>
<dbReference type="EnsemblMetazoa" id="NM_001190576">
    <property type="protein sequence ID" value="NP_001177505"/>
    <property type="gene ID" value="GeneID_100463072"/>
</dbReference>
<feature type="transmembrane region" description="Helical" evidence="10">
    <location>
        <begin position="111"/>
        <end position="132"/>
    </location>
</feature>
<evidence type="ECO:0000256" key="5">
    <source>
        <dbReference type="ARBA" id="ARBA00022725"/>
    </source>
</evidence>
<dbReference type="GO" id="GO:0004984">
    <property type="term" value="F:olfactory receptor activity"/>
    <property type="evidence" value="ECO:0007669"/>
    <property type="project" value="InterPro"/>
</dbReference>